<dbReference type="GO" id="GO:0008289">
    <property type="term" value="F:lipid binding"/>
    <property type="evidence" value="ECO:0007669"/>
    <property type="project" value="UniProtKB-KW"/>
</dbReference>
<dbReference type="InterPro" id="IPR020904">
    <property type="entry name" value="Sc_DH/Rdtase_CS"/>
</dbReference>
<dbReference type="GO" id="GO:0005777">
    <property type="term" value="C:peroxisome"/>
    <property type="evidence" value="ECO:0007669"/>
    <property type="project" value="UniProtKB-SubCell"/>
</dbReference>
<dbReference type="Gene3D" id="3.40.50.720">
    <property type="entry name" value="NAD(P)-binding Rossmann-like Domain"/>
    <property type="match status" value="1"/>
</dbReference>
<feature type="domain" description="Thiolase C-terminal" evidence="12">
    <location>
        <begin position="497"/>
        <end position="629"/>
    </location>
</feature>
<keyword evidence="5" id="KW-0521">NADP</keyword>
<evidence type="ECO:0000256" key="1">
    <source>
        <dbReference type="ARBA" id="ARBA00004275"/>
    </source>
</evidence>
<dbReference type="SUPFAM" id="SSF53901">
    <property type="entry name" value="Thiolase-like"/>
    <property type="match status" value="1"/>
</dbReference>
<dbReference type="GO" id="GO:0006869">
    <property type="term" value="P:lipid transport"/>
    <property type="evidence" value="ECO:0007669"/>
    <property type="project" value="UniProtKB-KW"/>
</dbReference>
<dbReference type="InterPro" id="IPR036291">
    <property type="entry name" value="NAD(P)-bd_dom_sf"/>
</dbReference>
<evidence type="ECO:0000256" key="7">
    <source>
        <dbReference type="ARBA" id="ARBA00023055"/>
    </source>
</evidence>
<dbReference type="InterPro" id="IPR016039">
    <property type="entry name" value="Thiolase-like"/>
</dbReference>
<protein>
    <recommendedName>
        <fullName evidence="2">propanoyl-CoA C-acyltransferase</fullName>
        <ecNumber evidence="2">2.3.1.176</ecNumber>
    </recommendedName>
    <alternativeName>
        <fullName evidence="10">Propanoyl-CoA C-acyltransferase</fullName>
    </alternativeName>
</protein>
<dbReference type="Pfam" id="PF00106">
    <property type="entry name" value="adh_short"/>
    <property type="match status" value="1"/>
</dbReference>
<keyword evidence="8" id="KW-0446">Lipid-binding</keyword>
<gene>
    <name evidence="13" type="ORF">FMEXI_9825</name>
</gene>
<evidence type="ECO:0000256" key="2">
    <source>
        <dbReference type="ARBA" id="ARBA00012352"/>
    </source>
</evidence>
<dbReference type="InterPro" id="IPR055140">
    <property type="entry name" value="Thiolase_C_2"/>
</dbReference>
<accession>A0A8H5IKG4</accession>
<dbReference type="InterPro" id="IPR020615">
    <property type="entry name" value="Thiolase_acyl_enz_int_AS"/>
</dbReference>
<dbReference type="EMBL" id="JAAOAM010000231">
    <property type="protein sequence ID" value="KAF5537618.1"/>
    <property type="molecule type" value="Genomic_DNA"/>
</dbReference>
<sequence length="704" mass="75473">MPKDKIVVVTGGLSGLGAATVEKIVDLGAFVAVIDLQLPKIRDNESVNPKVKHFKADVSNTEDVQNAASSIISWSQTSGRDIVAVILTKKAKALDMDKFQKVVNISLNGTIDVLRNLLPHMSAQEPDADGSRGVVITVSSAAAFDGQEGQVPYSAAKGAIASMTLPLARDLSVWGIRAVCIAPGMFGTAMVADMPDKAYESLKRSLEFPDRAGKPEEFASLVAHVIENKMLNGASASLASNPEADYLDLGVEAGVKALLDAGITYDQVDQGIGCYVFGDSTCAQRVFYGLGMTGIPIFNVNNYCSSGSTGLWLGNQAIRSGDADCVLVIGFDKMYPGALPQIYKDRENPLSRILDLSKTHITKEDRNKPSPGWTPQLYANAQAEYLKRYGPQGAEKSDFAQITSINRSHGTKNPYSQLSKAVSAQDVLNSPVVSGDITRLQCCPSSTGAAAAVLVSESFLAARPYLRKSAVEIAGQALATDSPLLFETNSAIELIGSNMTRQAAKKAYKQANIEARDISIIELHDCFTTNEMCALEGLGLADEGQAWRLVRDGDITYGPDGGAGKDGKGWIVNPSGGLISKGHPLGATGLAQCAELVWHLRGWTSSRSVPSTKFCLQHNMGLGGATVVTIYKRFDGNVAPSPTETRPEDDGRMRLGYNPAEEAKSISRRDWNSVKSHGRGCSDWAVARLPWNMEDKEHQKRAKL</sequence>
<dbReference type="PRINTS" id="PR00081">
    <property type="entry name" value="GDHRDH"/>
</dbReference>
<dbReference type="SUPFAM" id="SSF51735">
    <property type="entry name" value="NAD(P)-binding Rossmann-fold domains"/>
    <property type="match status" value="1"/>
</dbReference>
<keyword evidence="3" id="KW-0813">Transport</keyword>
<dbReference type="InterPro" id="IPR002347">
    <property type="entry name" value="SDR_fam"/>
</dbReference>
<dbReference type="PROSITE" id="PS00737">
    <property type="entry name" value="THIOLASE_2"/>
    <property type="match status" value="1"/>
</dbReference>
<evidence type="ECO:0000259" key="11">
    <source>
        <dbReference type="Pfam" id="PF00108"/>
    </source>
</evidence>
<keyword evidence="14" id="KW-1185">Reference proteome</keyword>
<dbReference type="PROSITE" id="PS00061">
    <property type="entry name" value="ADH_SHORT"/>
    <property type="match status" value="1"/>
</dbReference>
<dbReference type="Pfam" id="PF00108">
    <property type="entry name" value="Thiolase_N"/>
    <property type="match status" value="1"/>
</dbReference>
<evidence type="ECO:0000313" key="13">
    <source>
        <dbReference type="EMBL" id="KAF5537618.1"/>
    </source>
</evidence>
<dbReference type="AlphaFoldDB" id="A0A8H5IKG4"/>
<feature type="domain" description="Thiolase N-terminal" evidence="11">
    <location>
        <begin position="242"/>
        <end position="334"/>
    </location>
</feature>
<dbReference type="PANTHER" id="PTHR42870:SF1">
    <property type="entry name" value="NON-SPECIFIC LIPID-TRANSFER PROTEIN-LIKE 2"/>
    <property type="match status" value="1"/>
</dbReference>
<dbReference type="Pfam" id="PF22691">
    <property type="entry name" value="Thiolase_C_1"/>
    <property type="match status" value="1"/>
</dbReference>
<dbReference type="NCBIfam" id="NF006102">
    <property type="entry name" value="PRK08256.1"/>
    <property type="match status" value="1"/>
</dbReference>
<comment type="subcellular location">
    <subcellularLocation>
        <location evidence="1">Peroxisome</location>
    </subcellularLocation>
</comment>
<evidence type="ECO:0000259" key="12">
    <source>
        <dbReference type="Pfam" id="PF22691"/>
    </source>
</evidence>
<evidence type="ECO:0000256" key="9">
    <source>
        <dbReference type="ARBA" id="ARBA00023140"/>
    </source>
</evidence>
<dbReference type="PROSITE" id="PS00098">
    <property type="entry name" value="THIOLASE_1"/>
    <property type="match status" value="1"/>
</dbReference>
<evidence type="ECO:0000256" key="4">
    <source>
        <dbReference type="ARBA" id="ARBA00022679"/>
    </source>
</evidence>
<keyword evidence="7" id="KW-0445">Lipid transport</keyword>
<evidence type="ECO:0000256" key="10">
    <source>
        <dbReference type="ARBA" id="ARBA00032316"/>
    </source>
</evidence>
<dbReference type="Proteomes" id="UP000522262">
    <property type="component" value="Unassembled WGS sequence"/>
</dbReference>
<evidence type="ECO:0000256" key="8">
    <source>
        <dbReference type="ARBA" id="ARBA00023121"/>
    </source>
</evidence>
<dbReference type="InterPro" id="IPR020613">
    <property type="entry name" value="Thiolase_CS"/>
</dbReference>
<dbReference type="EC" id="2.3.1.176" evidence="2"/>
<keyword evidence="4" id="KW-0808">Transferase</keyword>
<dbReference type="GO" id="GO:0016747">
    <property type="term" value="F:acyltransferase activity, transferring groups other than amino-acyl groups"/>
    <property type="evidence" value="ECO:0007669"/>
    <property type="project" value="InterPro"/>
</dbReference>
<evidence type="ECO:0000313" key="14">
    <source>
        <dbReference type="Proteomes" id="UP000522262"/>
    </source>
</evidence>
<name>A0A8H5IKG4_9HYPO</name>
<evidence type="ECO:0000256" key="6">
    <source>
        <dbReference type="ARBA" id="ARBA00022958"/>
    </source>
</evidence>
<proteinExistence type="predicted"/>
<comment type="caution">
    <text evidence="13">The sequence shown here is derived from an EMBL/GenBank/DDBJ whole genome shotgun (WGS) entry which is preliminary data.</text>
</comment>
<evidence type="ECO:0000256" key="5">
    <source>
        <dbReference type="ARBA" id="ARBA00022857"/>
    </source>
</evidence>
<keyword evidence="9" id="KW-0576">Peroxisome</keyword>
<dbReference type="CDD" id="cd00829">
    <property type="entry name" value="SCP-x_thiolase"/>
    <property type="match status" value="1"/>
</dbReference>
<dbReference type="InterPro" id="IPR020616">
    <property type="entry name" value="Thiolase_N"/>
</dbReference>
<dbReference type="Gene3D" id="3.40.47.10">
    <property type="match status" value="1"/>
</dbReference>
<reference evidence="13 14" key="1">
    <citation type="submission" date="2020-05" db="EMBL/GenBank/DDBJ databases">
        <title>Identification and distribution of gene clusters putatively required for synthesis of sphingolipid metabolism inhibitors in phylogenetically diverse species of the filamentous fungus Fusarium.</title>
        <authorList>
            <person name="Kim H.-S."/>
            <person name="Busman M."/>
            <person name="Brown D.W."/>
            <person name="Divon H."/>
            <person name="Uhlig S."/>
            <person name="Proctor R.H."/>
        </authorList>
    </citation>
    <scope>NUCLEOTIDE SEQUENCE [LARGE SCALE GENOMIC DNA]</scope>
    <source>
        <strain evidence="13 14">NRRL 53147</strain>
    </source>
</reference>
<evidence type="ECO:0000256" key="3">
    <source>
        <dbReference type="ARBA" id="ARBA00022448"/>
    </source>
</evidence>
<organism evidence="13 14">
    <name type="scientific">Fusarium mexicanum</name>
    <dbReference type="NCBI Taxonomy" id="751941"/>
    <lineage>
        <taxon>Eukaryota</taxon>
        <taxon>Fungi</taxon>
        <taxon>Dikarya</taxon>
        <taxon>Ascomycota</taxon>
        <taxon>Pezizomycotina</taxon>
        <taxon>Sordariomycetes</taxon>
        <taxon>Hypocreomycetidae</taxon>
        <taxon>Hypocreales</taxon>
        <taxon>Nectriaceae</taxon>
        <taxon>Fusarium</taxon>
        <taxon>Fusarium fujikuroi species complex</taxon>
    </lineage>
</organism>
<dbReference type="PANTHER" id="PTHR42870">
    <property type="entry name" value="ACETYL-COA C-ACETYLTRANSFERASE"/>
    <property type="match status" value="1"/>
</dbReference>
<keyword evidence="6" id="KW-0630">Potassium</keyword>